<reference evidence="2 3" key="1">
    <citation type="submission" date="2013-06" db="EMBL/GenBank/DDBJ databases">
        <authorList>
            <person name="Weinstock G."/>
            <person name="Sodergren E."/>
            <person name="Lobos E.A."/>
            <person name="Fulton L."/>
            <person name="Fulton R."/>
            <person name="Courtney L."/>
            <person name="Fronick C."/>
            <person name="O'Laughlin M."/>
            <person name="Godfrey J."/>
            <person name="Wilson R.M."/>
            <person name="Miner T."/>
            <person name="Farmer C."/>
            <person name="Delehaunty K."/>
            <person name="Cordes M."/>
            <person name="Minx P."/>
            <person name="Tomlinson C."/>
            <person name="Chen J."/>
            <person name="Wollam A."/>
            <person name="Pepin K.H."/>
            <person name="Bhonagiri V."/>
            <person name="Zhang X."/>
            <person name="Warren W."/>
            <person name="Mitreva M."/>
            <person name="Mardis E.R."/>
            <person name="Wilson R.K."/>
        </authorList>
    </citation>
    <scope>NUCLEOTIDE SEQUENCE [LARGE SCALE GENOMIC DNA]</scope>
    <source>
        <strain evidence="2 3">ATCC 27803</strain>
    </source>
</reference>
<comment type="caution">
    <text evidence="2">The sequence shown here is derived from an EMBL/GenBank/DDBJ whole genome shotgun (WGS) entry which is preliminary data.</text>
</comment>
<dbReference type="AlphaFoldDB" id="U2PPK2"/>
<name>U2PPK2_9FIRM</name>
<protein>
    <submittedName>
        <fullName evidence="2">Uncharacterized protein</fullName>
    </submittedName>
</protein>
<dbReference type="EMBL" id="AWVI01000039">
    <property type="protein sequence ID" value="ERK45689.1"/>
    <property type="molecule type" value="Genomic_DNA"/>
</dbReference>
<feature type="transmembrane region" description="Helical" evidence="1">
    <location>
        <begin position="13"/>
        <end position="33"/>
    </location>
</feature>
<evidence type="ECO:0000313" key="3">
    <source>
        <dbReference type="Proteomes" id="UP000016658"/>
    </source>
</evidence>
<organism evidence="2 3">
    <name type="scientific">Faecalitalea cylindroides ATCC 27803</name>
    <dbReference type="NCBI Taxonomy" id="649755"/>
    <lineage>
        <taxon>Bacteria</taxon>
        <taxon>Bacillati</taxon>
        <taxon>Bacillota</taxon>
        <taxon>Erysipelotrichia</taxon>
        <taxon>Erysipelotrichales</taxon>
        <taxon>Erysipelotrichaceae</taxon>
        <taxon>Faecalitalea</taxon>
    </lineage>
</organism>
<sequence>MKISHLLKINTKIFVLVFFLILFILVFFFYNFIRKKEKLCH</sequence>
<proteinExistence type="predicted"/>
<evidence type="ECO:0000256" key="1">
    <source>
        <dbReference type="SAM" id="Phobius"/>
    </source>
</evidence>
<keyword evidence="1" id="KW-0812">Transmembrane</keyword>
<keyword evidence="1" id="KW-1133">Transmembrane helix</keyword>
<keyword evidence="1" id="KW-0472">Membrane</keyword>
<evidence type="ECO:0000313" key="2">
    <source>
        <dbReference type="EMBL" id="ERK45689.1"/>
    </source>
</evidence>
<dbReference type="Proteomes" id="UP000016658">
    <property type="component" value="Unassembled WGS sequence"/>
</dbReference>
<gene>
    <name evidence="2" type="ORF">HMPREF0367_00789</name>
</gene>
<dbReference type="HOGENOM" id="CLU_3270312_0_0_9"/>
<accession>U2PPK2</accession>